<dbReference type="RefSeq" id="WP_329408423.1">
    <property type="nucleotide sequence ID" value="NZ_CP109441.1"/>
</dbReference>
<dbReference type="SMART" id="SM00327">
    <property type="entry name" value="VWA"/>
    <property type="match status" value="1"/>
</dbReference>
<gene>
    <name evidence="5" type="ORF">OG563_39290</name>
</gene>
<reference evidence="5" key="1">
    <citation type="submission" date="2022-10" db="EMBL/GenBank/DDBJ databases">
        <title>The complete genomes of actinobacterial strains from the NBC collection.</title>
        <authorList>
            <person name="Joergensen T.S."/>
            <person name="Alvarez Arevalo M."/>
            <person name="Sterndorff E.B."/>
            <person name="Faurdal D."/>
            <person name="Vuksanovic O."/>
            <person name="Mourched A.-S."/>
            <person name="Charusanti P."/>
            <person name="Shaw S."/>
            <person name="Blin K."/>
            <person name="Weber T."/>
        </authorList>
    </citation>
    <scope>NUCLEOTIDE SEQUENCE</scope>
    <source>
        <strain evidence="5">NBC_01482</strain>
    </source>
</reference>
<keyword evidence="3" id="KW-0732">Signal</keyword>
<keyword evidence="6" id="KW-1185">Reference proteome</keyword>
<name>A0ABZ1YT82_9NOCA</name>
<dbReference type="Gene3D" id="3.40.50.410">
    <property type="entry name" value="von Willebrand factor, type A domain"/>
    <property type="match status" value="1"/>
</dbReference>
<feature type="signal peptide" evidence="3">
    <location>
        <begin position="1"/>
        <end position="31"/>
    </location>
</feature>
<feature type="region of interest" description="Disordered" evidence="1">
    <location>
        <begin position="579"/>
        <end position="602"/>
    </location>
</feature>
<dbReference type="Pfam" id="PF13519">
    <property type="entry name" value="VWA_2"/>
    <property type="match status" value="1"/>
</dbReference>
<dbReference type="InterPro" id="IPR051266">
    <property type="entry name" value="CLCR"/>
</dbReference>
<dbReference type="InterPro" id="IPR002035">
    <property type="entry name" value="VWF_A"/>
</dbReference>
<dbReference type="CDD" id="cd12087">
    <property type="entry name" value="TM_EGFR-like"/>
    <property type="match status" value="1"/>
</dbReference>
<protein>
    <submittedName>
        <fullName evidence="5">VWA domain-containing protein</fullName>
    </submittedName>
</protein>
<feature type="domain" description="VWFA" evidence="4">
    <location>
        <begin position="42"/>
        <end position="227"/>
    </location>
</feature>
<feature type="compositionally biased region" description="Polar residues" evidence="1">
    <location>
        <begin position="579"/>
        <end position="591"/>
    </location>
</feature>
<dbReference type="InterPro" id="IPR036465">
    <property type="entry name" value="vWFA_dom_sf"/>
</dbReference>
<dbReference type="SUPFAM" id="SSF53300">
    <property type="entry name" value="vWA-like"/>
    <property type="match status" value="1"/>
</dbReference>
<feature type="chain" id="PRO_5045467387" evidence="3">
    <location>
        <begin position="32"/>
        <end position="640"/>
    </location>
</feature>
<evidence type="ECO:0000256" key="1">
    <source>
        <dbReference type="SAM" id="MobiDB-lite"/>
    </source>
</evidence>
<organism evidence="5 6">
    <name type="scientific">Nocardia vinacea</name>
    <dbReference type="NCBI Taxonomy" id="96468"/>
    <lineage>
        <taxon>Bacteria</taxon>
        <taxon>Bacillati</taxon>
        <taxon>Actinomycetota</taxon>
        <taxon>Actinomycetes</taxon>
        <taxon>Mycobacteriales</taxon>
        <taxon>Nocardiaceae</taxon>
        <taxon>Nocardia</taxon>
    </lineage>
</organism>
<dbReference type="PROSITE" id="PS50234">
    <property type="entry name" value="VWFA"/>
    <property type="match status" value="1"/>
</dbReference>
<evidence type="ECO:0000256" key="3">
    <source>
        <dbReference type="SAM" id="SignalP"/>
    </source>
</evidence>
<keyword evidence="2" id="KW-0472">Membrane</keyword>
<evidence type="ECO:0000256" key="2">
    <source>
        <dbReference type="SAM" id="Phobius"/>
    </source>
</evidence>
<proteinExistence type="predicted"/>
<evidence type="ECO:0000313" key="5">
    <source>
        <dbReference type="EMBL" id="WUV45111.1"/>
    </source>
</evidence>
<feature type="transmembrane region" description="Helical" evidence="2">
    <location>
        <begin position="611"/>
        <end position="635"/>
    </location>
</feature>
<keyword evidence="2" id="KW-1133">Transmembrane helix</keyword>
<sequence length="640" mass="66770">MSRIIQGFTRLTAATAAGLIGLAVAALPAQAQQSPDNPQYAPTMLILDASGSMQRPDPAGTMMDAAKNAVRNFVGSAPADAKVGLTVYGTNTGNTEAEKISGCRDVRVLHKAETLDRSALTSAVDGIKASGWTPMGTALRQAAETLPKSGPRSIVLVSDGDDTCSPPEPCEVARELKKQGVDLVVHTIGFAVDAKARAQLTCMAQVTGGTYSDAADGPALERTLPRISSAALRNYKAVGIPITGAPTYGAAPVATPGQYLDTIGQREKRYWAVDVPAGATAYFSGTLSFPRLRDISPTDDLNSLQMRVYGADGEDCNVFEFEASTSSSDGAALTVAKAFDGATKERKGNSGSDKCKGGGRYYFQLTWEKVSAGVPERLPIELIVGIEPAVTDAGPVAVAPPTSFVEPSGAGTPVSGGSSFTVAGTLPGSGRYTDTLQPGEFVFYRVRLDWGQGLAYRVRFGANGGRGLDSLSSIRTTLYSPIREQIDSDFSSYTGTEGVLPTNKAIATVPIRYTNRKADQLESRREAVAGWYYIAVKLGSTFEQGENRPVSVQLDLTVTDTKESGPTYAGTIGDGVFGENSTGVKTPTSRTPGAAPAVAESRASESNSSTGLIAVAVIGVAIIGVAGVLVGLLVARRRRG</sequence>
<dbReference type="EMBL" id="CP109441">
    <property type="protein sequence ID" value="WUV45111.1"/>
    <property type="molecule type" value="Genomic_DNA"/>
</dbReference>
<dbReference type="PANTHER" id="PTHR10579:SF43">
    <property type="entry name" value="ZINC FINGER (C3HC4-TYPE RING FINGER) FAMILY PROTEIN"/>
    <property type="match status" value="1"/>
</dbReference>
<accession>A0ABZ1YT82</accession>
<evidence type="ECO:0000259" key="4">
    <source>
        <dbReference type="PROSITE" id="PS50234"/>
    </source>
</evidence>
<evidence type="ECO:0000313" key="6">
    <source>
        <dbReference type="Proteomes" id="UP001432062"/>
    </source>
</evidence>
<keyword evidence="2" id="KW-0812">Transmembrane</keyword>
<dbReference type="PANTHER" id="PTHR10579">
    <property type="entry name" value="CALCIUM-ACTIVATED CHLORIDE CHANNEL REGULATOR"/>
    <property type="match status" value="1"/>
</dbReference>
<dbReference type="Proteomes" id="UP001432062">
    <property type="component" value="Chromosome"/>
</dbReference>